<protein>
    <recommendedName>
        <fullName evidence="2">Gfo/Idh/MocA-like oxidoreductase C-terminal domain-containing protein</fullName>
    </recommendedName>
</protein>
<accession>A0A382TIZ5</accession>
<dbReference type="AlphaFoldDB" id="A0A382TIZ5"/>
<evidence type="ECO:0008006" key="2">
    <source>
        <dbReference type="Google" id="ProtNLM"/>
    </source>
</evidence>
<evidence type="ECO:0000313" key="1">
    <source>
        <dbReference type="EMBL" id="SVD21391.1"/>
    </source>
</evidence>
<gene>
    <name evidence="1" type="ORF">METZ01_LOCUS374245</name>
</gene>
<dbReference type="EMBL" id="UINC01136553">
    <property type="protein sequence ID" value="SVD21391.1"/>
    <property type="molecule type" value="Genomic_DNA"/>
</dbReference>
<dbReference type="Gene3D" id="3.30.360.10">
    <property type="entry name" value="Dihydrodipicolinate Reductase, domain 2"/>
    <property type="match status" value="1"/>
</dbReference>
<reference evidence="1" key="1">
    <citation type="submission" date="2018-05" db="EMBL/GenBank/DDBJ databases">
        <authorList>
            <person name="Lanie J.A."/>
            <person name="Ng W.-L."/>
            <person name="Kazmierczak K.M."/>
            <person name="Andrzejewski T.M."/>
            <person name="Davidsen T.M."/>
            <person name="Wayne K.J."/>
            <person name="Tettelin H."/>
            <person name="Glass J.I."/>
            <person name="Rusch D."/>
            <person name="Podicherti R."/>
            <person name="Tsui H.-C.T."/>
            <person name="Winkler M.E."/>
        </authorList>
    </citation>
    <scope>NUCLEOTIDE SEQUENCE</scope>
</reference>
<proteinExistence type="predicted"/>
<name>A0A382TIZ5_9ZZZZ</name>
<organism evidence="1">
    <name type="scientific">marine metagenome</name>
    <dbReference type="NCBI Taxonomy" id="408172"/>
    <lineage>
        <taxon>unclassified sequences</taxon>
        <taxon>metagenomes</taxon>
        <taxon>ecological metagenomes</taxon>
    </lineage>
</organism>
<sequence length="68" mass="7304">TVASVIDLVDAVKDSREPELAGRKALQATELIFSTYESSRRRGKVTLPLDVDDSALISMLETGAIARG</sequence>
<feature type="non-terminal residue" evidence="1">
    <location>
        <position position="1"/>
    </location>
</feature>